<dbReference type="Proteomes" id="UP000254159">
    <property type="component" value="Unassembled WGS sequence"/>
</dbReference>
<feature type="domain" description="NAD-dependent epimerase/dehydratase" evidence="1">
    <location>
        <begin position="2"/>
        <end position="28"/>
    </location>
</feature>
<dbReference type="EMBL" id="UGCD01000002">
    <property type="protein sequence ID" value="STI15022.1"/>
    <property type="molecule type" value="Genomic_DNA"/>
</dbReference>
<dbReference type="SUPFAM" id="SSF51735">
    <property type="entry name" value="NAD(P)-binding Rossmann-fold domains"/>
    <property type="match status" value="1"/>
</dbReference>
<dbReference type="InterPro" id="IPR036291">
    <property type="entry name" value="NAD(P)-bd_dom_sf"/>
</dbReference>
<sequence>MIIVTGGAGFIGSNIVKALNDKGITIFWWWTT</sequence>
<accession>A0A376RBJ4</accession>
<dbReference type="GO" id="GO:0008712">
    <property type="term" value="F:ADP-glyceromanno-heptose 6-epimerase activity"/>
    <property type="evidence" value="ECO:0007669"/>
    <property type="project" value="UniProtKB-EC"/>
</dbReference>
<evidence type="ECO:0000313" key="2">
    <source>
        <dbReference type="EMBL" id="STI15022.1"/>
    </source>
</evidence>
<dbReference type="Gene3D" id="3.40.50.720">
    <property type="entry name" value="NAD(P)-binding Rossmann-like Domain"/>
    <property type="match status" value="1"/>
</dbReference>
<name>A0A376RBJ4_ECOLX</name>
<organism evidence="2 3">
    <name type="scientific">Escherichia coli</name>
    <dbReference type="NCBI Taxonomy" id="562"/>
    <lineage>
        <taxon>Bacteria</taxon>
        <taxon>Pseudomonadati</taxon>
        <taxon>Pseudomonadota</taxon>
        <taxon>Gammaproteobacteria</taxon>
        <taxon>Enterobacterales</taxon>
        <taxon>Enterobacteriaceae</taxon>
        <taxon>Escherichia</taxon>
    </lineage>
</organism>
<proteinExistence type="predicted"/>
<protein>
    <submittedName>
        <fullName evidence="2">ADP-glyceromanno-heptose 6-epimerase RfaD</fullName>
        <ecNumber evidence="2">5.1.3.20</ecNumber>
    </submittedName>
</protein>
<dbReference type="AlphaFoldDB" id="A0A376RBJ4"/>
<dbReference type="Pfam" id="PF01370">
    <property type="entry name" value="Epimerase"/>
    <property type="match status" value="1"/>
</dbReference>
<gene>
    <name evidence="2" type="primary">rfaD_3</name>
    <name evidence="2" type="ORF">NCTC10865_00222</name>
</gene>
<dbReference type="EC" id="5.1.3.20" evidence="2"/>
<reference evidence="2 3" key="1">
    <citation type="submission" date="2018-06" db="EMBL/GenBank/DDBJ databases">
        <authorList>
            <consortium name="Pathogen Informatics"/>
            <person name="Doyle S."/>
        </authorList>
    </citation>
    <scope>NUCLEOTIDE SEQUENCE [LARGE SCALE GENOMIC DNA]</scope>
    <source>
        <strain evidence="2 3">NCTC10865</strain>
    </source>
</reference>
<dbReference type="InterPro" id="IPR001509">
    <property type="entry name" value="Epimerase_deHydtase"/>
</dbReference>
<keyword evidence="2" id="KW-0413">Isomerase</keyword>
<evidence type="ECO:0000313" key="3">
    <source>
        <dbReference type="Proteomes" id="UP000254159"/>
    </source>
</evidence>
<evidence type="ECO:0000259" key="1">
    <source>
        <dbReference type="Pfam" id="PF01370"/>
    </source>
</evidence>